<dbReference type="SUPFAM" id="SSF50475">
    <property type="entry name" value="FMN-binding split barrel"/>
    <property type="match status" value="1"/>
</dbReference>
<dbReference type="Pfam" id="PF01243">
    <property type="entry name" value="PNPOx_N"/>
    <property type="match status" value="1"/>
</dbReference>
<keyword evidence="3" id="KW-1185">Reference proteome</keyword>
<dbReference type="InterPro" id="IPR012349">
    <property type="entry name" value="Split_barrel_FMN-bd"/>
</dbReference>
<dbReference type="Gene3D" id="2.30.110.10">
    <property type="entry name" value="Electron Transport, Fmn-binding Protein, Chain A"/>
    <property type="match status" value="1"/>
</dbReference>
<dbReference type="NCBIfam" id="TIGR04023">
    <property type="entry name" value="PPOX_MSMEG_5819"/>
    <property type="match status" value="1"/>
</dbReference>
<accession>A0ABR9MJA5</accession>
<evidence type="ECO:0000313" key="3">
    <source>
        <dbReference type="Proteomes" id="UP000633509"/>
    </source>
</evidence>
<sequence length="129" mass="13850">MTFTPAELDYLSSQHLGRLASVSPGGQVQNNPVGFFVDAATGTITIGGHAMGASKKFRNVEKGSTVALVVDDLASVDPWVVRGIEIRGTAEALSDVDPPVPYFSREIIRITPKKITSWGLEGPRQTRNL</sequence>
<dbReference type="EMBL" id="JADBEK010000001">
    <property type="protein sequence ID" value="MBE1592421.1"/>
    <property type="molecule type" value="Genomic_DNA"/>
</dbReference>
<dbReference type="InterPro" id="IPR024031">
    <property type="entry name" value="MSMEG_5819/OxyR"/>
</dbReference>
<evidence type="ECO:0000313" key="2">
    <source>
        <dbReference type="EMBL" id="MBE1592421.1"/>
    </source>
</evidence>
<name>A0ABR9MJA5_9ACTN</name>
<dbReference type="InterPro" id="IPR011576">
    <property type="entry name" value="Pyridox_Oxase_N"/>
</dbReference>
<dbReference type="RefSeq" id="WP_192791953.1">
    <property type="nucleotide sequence ID" value="NZ_JADBEK010000001.1"/>
</dbReference>
<dbReference type="Proteomes" id="UP000633509">
    <property type="component" value="Unassembled WGS sequence"/>
</dbReference>
<reference evidence="2 3" key="1">
    <citation type="submission" date="2020-10" db="EMBL/GenBank/DDBJ databases">
        <title>Sequencing the genomes of 1000 actinobacteria strains.</title>
        <authorList>
            <person name="Klenk H.-P."/>
        </authorList>
    </citation>
    <scope>NUCLEOTIDE SEQUENCE [LARGE SCALE GENOMIC DNA]</scope>
    <source>
        <strain evidence="2 3">DSM 43173</strain>
    </source>
</reference>
<evidence type="ECO:0000259" key="1">
    <source>
        <dbReference type="Pfam" id="PF01243"/>
    </source>
</evidence>
<gene>
    <name evidence="2" type="ORF">H4W80_010679</name>
</gene>
<feature type="domain" description="Pyridoxamine 5'-phosphate oxidase N-terminal" evidence="1">
    <location>
        <begin position="5"/>
        <end position="98"/>
    </location>
</feature>
<protein>
    <submittedName>
        <fullName evidence="2">Pyridoxamine 5'-phosphate oxidase family protein</fullName>
    </submittedName>
</protein>
<comment type="caution">
    <text evidence="2">The sequence shown here is derived from an EMBL/GenBank/DDBJ whole genome shotgun (WGS) entry which is preliminary data.</text>
</comment>
<proteinExistence type="predicted"/>
<organism evidence="2 3">
    <name type="scientific">Nonomuraea angiospora</name>
    <dbReference type="NCBI Taxonomy" id="46172"/>
    <lineage>
        <taxon>Bacteria</taxon>
        <taxon>Bacillati</taxon>
        <taxon>Actinomycetota</taxon>
        <taxon>Actinomycetes</taxon>
        <taxon>Streptosporangiales</taxon>
        <taxon>Streptosporangiaceae</taxon>
        <taxon>Nonomuraea</taxon>
    </lineage>
</organism>